<comment type="caution">
    <text evidence="1">The sequence shown here is derived from an EMBL/GenBank/DDBJ whole genome shotgun (WGS) entry which is preliminary data.</text>
</comment>
<evidence type="ECO:0000313" key="1">
    <source>
        <dbReference type="EMBL" id="PYD46945.1"/>
    </source>
</evidence>
<organism evidence="1 2">
    <name type="scientific">Novacetimonas pomaceti</name>
    <dbReference type="NCBI Taxonomy" id="2021998"/>
    <lineage>
        <taxon>Bacteria</taxon>
        <taxon>Pseudomonadati</taxon>
        <taxon>Pseudomonadota</taxon>
        <taxon>Alphaproteobacteria</taxon>
        <taxon>Acetobacterales</taxon>
        <taxon>Acetobacteraceae</taxon>
        <taxon>Novacetimonas</taxon>
    </lineage>
</organism>
<keyword evidence="2" id="KW-1185">Reference proteome</keyword>
<gene>
    <name evidence="1" type="ORF">C3920_12490</name>
</gene>
<dbReference type="Proteomes" id="UP000248116">
    <property type="component" value="Unassembled WGS sequence"/>
</dbReference>
<accession>A0ABX5NZK9</accession>
<evidence type="ECO:0000313" key="2">
    <source>
        <dbReference type="Proteomes" id="UP000248116"/>
    </source>
</evidence>
<name>A0ABX5NZK9_9PROT</name>
<proteinExistence type="predicted"/>
<dbReference type="EMBL" id="PRCW01000104">
    <property type="protein sequence ID" value="PYD46945.1"/>
    <property type="molecule type" value="Genomic_DNA"/>
</dbReference>
<protein>
    <submittedName>
        <fullName evidence="1">Uncharacterized protein</fullName>
    </submittedName>
</protein>
<reference evidence="1 2" key="1">
    <citation type="submission" date="2018-02" db="EMBL/GenBank/DDBJ databases">
        <authorList>
            <person name="Skraban J."/>
            <person name="Trcek J."/>
        </authorList>
    </citation>
    <scope>NUCLEOTIDE SEQUENCE [LARGE SCALE GENOMIC DNA]</scope>
    <source>
        <strain evidence="1 2">AV446</strain>
    </source>
</reference>
<sequence>MVKLFSKSFVRRRLFEKRRHPKTFNFYQQAVSRQSLIVFPLSVTCRGRPRQGHVAPAAQAISVRSGGT</sequence>